<dbReference type="Proteomes" id="UP000054324">
    <property type="component" value="Unassembled WGS sequence"/>
</dbReference>
<dbReference type="CTD" id="20321930"/>
<dbReference type="RefSeq" id="XP_009171614.1">
    <property type="nucleotide sequence ID" value="XM_009173350.1"/>
</dbReference>
<accession>A0A074ZG99</accession>
<dbReference type="EMBL" id="KL596802">
    <property type="protein sequence ID" value="KER24657.1"/>
    <property type="molecule type" value="Genomic_DNA"/>
</dbReference>
<dbReference type="KEGG" id="ovi:T265_07751"/>
<name>A0A074ZG99_OPIVI</name>
<protein>
    <submittedName>
        <fullName evidence="1">Uncharacterized protein</fullName>
    </submittedName>
</protein>
<evidence type="ECO:0000313" key="2">
    <source>
        <dbReference type="Proteomes" id="UP000054324"/>
    </source>
</evidence>
<gene>
    <name evidence="1" type="ORF">T265_07751</name>
</gene>
<dbReference type="AlphaFoldDB" id="A0A074ZG99"/>
<keyword evidence="2" id="KW-1185">Reference proteome</keyword>
<proteinExistence type="predicted"/>
<dbReference type="GeneID" id="20321930"/>
<evidence type="ECO:0000313" key="1">
    <source>
        <dbReference type="EMBL" id="KER24657.1"/>
    </source>
</evidence>
<organism evidence="1 2">
    <name type="scientific">Opisthorchis viverrini</name>
    <name type="common">Southeast Asian liver fluke</name>
    <dbReference type="NCBI Taxonomy" id="6198"/>
    <lineage>
        <taxon>Eukaryota</taxon>
        <taxon>Metazoa</taxon>
        <taxon>Spiralia</taxon>
        <taxon>Lophotrochozoa</taxon>
        <taxon>Platyhelminthes</taxon>
        <taxon>Trematoda</taxon>
        <taxon>Digenea</taxon>
        <taxon>Opisthorchiida</taxon>
        <taxon>Opisthorchiata</taxon>
        <taxon>Opisthorchiidae</taxon>
        <taxon>Opisthorchis</taxon>
    </lineage>
</organism>
<sequence length="62" mass="6903">MYKETKWTSHSTAQMDDIASIDGGELSIPTSKLKDRVESCSNTPQISLLQRGPLRVKGMDSY</sequence>
<reference evidence="1 2" key="1">
    <citation type="submission" date="2013-11" db="EMBL/GenBank/DDBJ databases">
        <title>Opisthorchis viverrini - life in the bile duct.</title>
        <authorList>
            <person name="Young N.D."/>
            <person name="Nagarajan N."/>
            <person name="Lin S.J."/>
            <person name="Korhonen P.K."/>
            <person name="Jex A.R."/>
            <person name="Hall R.S."/>
            <person name="Safavi-Hemami H."/>
            <person name="Kaewkong W."/>
            <person name="Bertrand D."/>
            <person name="Gao S."/>
            <person name="Seet Q."/>
            <person name="Wongkham S."/>
            <person name="Teh B.T."/>
            <person name="Wongkham C."/>
            <person name="Intapan P.M."/>
            <person name="Maleewong W."/>
            <person name="Yang X."/>
            <person name="Hu M."/>
            <person name="Wang Z."/>
            <person name="Hofmann A."/>
            <person name="Sternberg P.W."/>
            <person name="Tan P."/>
            <person name="Wang J."/>
            <person name="Gasser R.B."/>
        </authorList>
    </citation>
    <scope>NUCLEOTIDE SEQUENCE [LARGE SCALE GENOMIC DNA]</scope>
</reference>